<dbReference type="VEuPathDB" id="AmoebaDB:NfTy_005430"/>
<dbReference type="SMART" id="SM00315">
    <property type="entry name" value="RGS"/>
    <property type="match status" value="1"/>
</dbReference>
<dbReference type="EMBL" id="VFQX01000004">
    <property type="protein sequence ID" value="KAF0983928.1"/>
    <property type="molecule type" value="Genomic_DNA"/>
</dbReference>
<evidence type="ECO:0000313" key="3">
    <source>
        <dbReference type="EMBL" id="KAF0983928.1"/>
    </source>
</evidence>
<dbReference type="VEuPathDB" id="AmoebaDB:FDP41_007843"/>
<comment type="caution">
    <text evidence="3">The sequence shown here is derived from an EMBL/GenBank/DDBJ whole genome shotgun (WGS) entry which is preliminary data.</text>
</comment>
<dbReference type="GeneID" id="68115061"/>
<dbReference type="OMA" id="MLQEVWR"/>
<evidence type="ECO:0000313" key="4">
    <source>
        <dbReference type="Proteomes" id="UP000444721"/>
    </source>
</evidence>
<dbReference type="CDD" id="cd07440">
    <property type="entry name" value="RGS"/>
    <property type="match status" value="1"/>
</dbReference>
<gene>
    <name evidence="3" type="ORF">FDP41_007843</name>
</gene>
<dbReference type="InterPro" id="IPR016137">
    <property type="entry name" value="RGS"/>
</dbReference>
<feature type="region of interest" description="Disordered" evidence="1">
    <location>
        <begin position="283"/>
        <end position="317"/>
    </location>
</feature>
<organism evidence="3 4">
    <name type="scientific">Naegleria fowleri</name>
    <name type="common">Brain eating amoeba</name>
    <dbReference type="NCBI Taxonomy" id="5763"/>
    <lineage>
        <taxon>Eukaryota</taxon>
        <taxon>Discoba</taxon>
        <taxon>Heterolobosea</taxon>
        <taxon>Tetramitia</taxon>
        <taxon>Eutetramitia</taxon>
        <taxon>Vahlkampfiidae</taxon>
        <taxon>Naegleria</taxon>
    </lineage>
</organism>
<dbReference type="AlphaFoldDB" id="A0A6A5CEL1"/>
<dbReference type="Gene3D" id="3.30.530.20">
    <property type="match status" value="1"/>
</dbReference>
<dbReference type="VEuPathDB" id="AmoebaDB:NF0018030"/>
<accession>A0A6A5CEL1</accession>
<dbReference type="InterPro" id="IPR036305">
    <property type="entry name" value="RGS_sf"/>
</dbReference>
<name>A0A6A5CEL1_NAEFO</name>
<dbReference type="PROSITE" id="PS50132">
    <property type="entry name" value="RGS"/>
    <property type="match status" value="1"/>
</dbReference>
<evidence type="ECO:0000256" key="1">
    <source>
        <dbReference type="SAM" id="MobiDB-lite"/>
    </source>
</evidence>
<dbReference type="InterPro" id="IPR044926">
    <property type="entry name" value="RGS_subdomain_2"/>
</dbReference>
<dbReference type="Proteomes" id="UP000444721">
    <property type="component" value="Unassembled WGS sequence"/>
</dbReference>
<dbReference type="SUPFAM" id="SSF48097">
    <property type="entry name" value="Regulator of G-protein signaling, RGS"/>
    <property type="match status" value="1"/>
</dbReference>
<dbReference type="Gene3D" id="1.10.167.10">
    <property type="entry name" value="Regulator of G-protein Signalling 4, domain 2"/>
    <property type="match status" value="1"/>
</dbReference>
<protein>
    <recommendedName>
        <fullName evidence="2">RGS domain-containing protein</fullName>
    </recommendedName>
</protein>
<keyword evidence="4" id="KW-1185">Reference proteome</keyword>
<sequence>MGKKKRHVHSCDLDCYNFNYESIYNEKEYKECFWEYLRCTHNEEALYFIQKVQQFKRKDISSKQKAKLAIEIYYDFIKDGGKYELNLSSKDKQFIQDEFQKSDQLFHQDTCTISETIFNTLEQTIHLSLKEATFPHFVKSPKFKDFAMQQTCDFLDKIGYRINVKKIDIIQQLNAGSTLMSPMSTTSSFTLSDRSNSSLNNSTLEGHVIGSSFFGFEEKMLSNSYNNSNDKIGRSIDQGWRLVDKQSHITMDDFRFMAKKLLGTDSRIADDIGKFISKTMGNVPTEIPSMNKSNDGSAERSKSLSAASLPNHPSHLVRTNSDRLVSLSLRKGSIESTSSSVSTVEYFEDIWKKVEKKTPTYILTNYEIKPEVFEEQDTELMDSLKNIHIFKTEMEFPYNVKFVVETLTKGQYRIQFDDMLKESFSLGFCHLHNPPTEEEVRREACSSSMLQEVWRFSSFGLLYLKDRSFIVEASLIHDIPNNAYLLLKKSVDNVIIDDSDCVRGRLLQLQVFEHLSKDKTAFKDFVVIDMKDSCKPLIFESCVSKRAKDLYEKGLAALKANMVLCEKHFATPGDSDRLLETLASNEKAGHCNKIGFKLRTDRSSSLDRDLDMMQYYQ</sequence>
<dbReference type="OrthoDB" id="10257759at2759"/>
<dbReference type="RefSeq" id="XP_044568641.1">
    <property type="nucleotide sequence ID" value="XM_044711632.1"/>
</dbReference>
<feature type="domain" description="RGS" evidence="2">
    <location>
        <begin position="19"/>
        <end position="147"/>
    </location>
</feature>
<dbReference type="InterPro" id="IPR023393">
    <property type="entry name" value="START-like_dom_sf"/>
</dbReference>
<dbReference type="SUPFAM" id="SSF55961">
    <property type="entry name" value="Bet v1-like"/>
    <property type="match status" value="1"/>
</dbReference>
<evidence type="ECO:0000259" key="2">
    <source>
        <dbReference type="PROSITE" id="PS50132"/>
    </source>
</evidence>
<proteinExistence type="predicted"/>
<reference evidence="3 4" key="1">
    <citation type="journal article" date="2019" name="Sci. Rep.">
        <title>Nanopore sequencing improves the draft genome of the human pathogenic amoeba Naegleria fowleri.</title>
        <authorList>
            <person name="Liechti N."/>
            <person name="Schurch N."/>
            <person name="Bruggmann R."/>
            <person name="Wittwer M."/>
        </authorList>
    </citation>
    <scope>NUCLEOTIDE SEQUENCE [LARGE SCALE GENOMIC DNA]</scope>
    <source>
        <strain evidence="3 4">ATCC 30894</strain>
    </source>
</reference>
<dbReference type="Pfam" id="PF00615">
    <property type="entry name" value="RGS"/>
    <property type="match status" value="1"/>
</dbReference>